<dbReference type="RefSeq" id="WP_108729755.1">
    <property type="nucleotide sequence ID" value="NZ_CP025787.1"/>
</dbReference>
<dbReference type="Pfam" id="PF07405">
    <property type="entry name" value="DUF1506"/>
    <property type="match status" value="1"/>
</dbReference>
<dbReference type="EMBL" id="CP025787">
    <property type="protein sequence ID" value="AWG43358.1"/>
    <property type="molecule type" value="Genomic_DNA"/>
</dbReference>
<evidence type="ECO:0000313" key="2">
    <source>
        <dbReference type="EMBL" id="AWG43399.1"/>
    </source>
</evidence>
<dbReference type="Proteomes" id="UP000244655">
    <property type="component" value="Plasmid pl29"/>
</dbReference>
<proteinExistence type="predicted"/>
<evidence type="ECO:0000313" key="3">
    <source>
        <dbReference type="Proteomes" id="UP000244655"/>
    </source>
</evidence>
<protein>
    <submittedName>
        <fullName evidence="2">Uncharacterized protein</fullName>
    </submittedName>
</protein>
<dbReference type="EMBL" id="CP025789">
    <property type="protein sequence ID" value="AWG43399.1"/>
    <property type="molecule type" value="Genomic_DNA"/>
</dbReference>
<gene>
    <name evidence="1" type="ORF">CR532_05000</name>
    <name evidence="2" type="ORF">CR532_05230</name>
</gene>
<name>A0A2S1LYN9_9SPIR</name>
<dbReference type="OrthoDB" id="350929at2"/>
<sequence>MSSIRQTFSSMSNRMISLFQNDEQLRFYKGMYKYNVETAMHDLIFSKLSYMAFIGVLFSITSDALENIYDSNLKDSGSYAKLYTASTLDFQIKDRISTDDTDYYEIVKIDTSIGYTTLILKVLSWT</sequence>
<geneLocation type="plasmid" evidence="2 3">
    <name>pl20</name>
</geneLocation>
<keyword evidence="2" id="KW-0614">Plasmid</keyword>
<dbReference type="Proteomes" id="UP000244655">
    <property type="component" value="Plasmid pl20"/>
</dbReference>
<geneLocation type="plasmid" evidence="1 3">
    <name>pl29</name>
</geneLocation>
<reference evidence="2 3" key="1">
    <citation type="submission" date="2018-01" db="EMBL/GenBank/DDBJ databases">
        <title>Genome sequence of Borrelia tachyglossi.</title>
        <authorList>
            <person name="Gofton A.W."/>
        </authorList>
    </citation>
    <scope>NUCLEOTIDE SEQUENCE [LARGE SCALE GENOMIC DNA]</scope>
    <source>
        <strain evidence="2 3">Bc-F10-1268</strain>
        <plasmid evidence="2 3">pl20</plasmid>
        <plasmid evidence="1 3">pl29</plasmid>
    </source>
</reference>
<accession>A0A2S1LYN9</accession>
<dbReference type="AlphaFoldDB" id="A0A2S1LYN9"/>
<evidence type="ECO:0000313" key="1">
    <source>
        <dbReference type="EMBL" id="AWG43358.1"/>
    </source>
</evidence>
<dbReference type="InterPro" id="IPR010875">
    <property type="entry name" value="DUF1506"/>
</dbReference>
<organism evidence="2 3">
    <name type="scientific">Candidatus Borreliella tachyglossi</name>
    <dbReference type="NCBI Taxonomy" id="1964448"/>
    <lineage>
        <taxon>Bacteria</taxon>
        <taxon>Pseudomonadati</taxon>
        <taxon>Spirochaetota</taxon>
        <taxon>Spirochaetia</taxon>
        <taxon>Spirochaetales</taxon>
        <taxon>Borreliaceae</taxon>
        <taxon>Borreliella</taxon>
    </lineage>
</organism>
<keyword evidence="3" id="KW-1185">Reference proteome</keyword>